<dbReference type="RefSeq" id="WP_011108352.1">
    <property type="nucleotide sequence ID" value="NC_004663.1"/>
</dbReference>
<evidence type="ECO:0000313" key="1">
    <source>
        <dbReference type="EMBL" id="AAO77662.1"/>
    </source>
</evidence>
<reference evidence="1 2" key="1">
    <citation type="journal article" date="2003" name="Science">
        <title>A genomic view of the human-Bacteroides thetaiotaomicron symbiosis.</title>
        <authorList>
            <person name="Xu J."/>
            <person name="Bjursell M.K."/>
            <person name="Himrod J."/>
            <person name="Deng S."/>
            <person name="Carmichael L.K."/>
            <person name="Chiang H.C."/>
            <person name="Hooper L.V."/>
            <person name="Gordon J.I."/>
        </authorList>
    </citation>
    <scope>NUCLEOTIDE SEQUENCE [LARGE SCALE GENOMIC DNA]</scope>
    <source>
        <strain evidence="2">ATCC 29148 / DSM 2079 / JCM 5827 / CCUG 10774 / NCTC 10582 / VPI-5482 / E50</strain>
    </source>
</reference>
<dbReference type="EMBL" id="AE015928">
    <property type="protein sequence ID" value="AAO77662.1"/>
    <property type="molecule type" value="Genomic_DNA"/>
</dbReference>
<evidence type="ECO:0000313" key="2">
    <source>
        <dbReference type="Proteomes" id="UP000001414"/>
    </source>
</evidence>
<accession>Q8A4P2</accession>
<sequence>MIKVLTETEYKFLKEFIALIEKYNLLFTTDEKGEIEVTVHRQQLATETNQNSDLLHTPIHLGDCFDETELNYILDQTDERIKQIAEEYQSKEIFTQHLSKNNKS</sequence>
<dbReference type="AlphaFoldDB" id="Q8A4P2"/>
<dbReference type="EnsemblBacteria" id="AAO77662">
    <property type="protein sequence ID" value="AAO77662"/>
    <property type="gene ID" value="BT_2555"/>
</dbReference>
<dbReference type="KEGG" id="bth:BT_2555"/>
<organism evidence="1 2">
    <name type="scientific">Bacteroides thetaiotaomicron (strain ATCC 29148 / DSM 2079 / JCM 5827 / CCUG 10774 / NCTC 10582 / VPI-5482 / E50)</name>
    <dbReference type="NCBI Taxonomy" id="226186"/>
    <lineage>
        <taxon>Bacteria</taxon>
        <taxon>Pseudomonadati</taxon>
        <taxon>Bacteroidota</taxon>
        <taxon>Bacteroidia</taxon>
        <taxon>Bacteroidales</taxon>
        <taxon>Bacteroidaceae</taxon>
        <taxon>Bacteroides</taxon>
    </lineage>
</organism>
<protein>
    <submittedName>
        <fullName evidence="1">Uncharacterized protein</fullName>
    </submittedName>
</protein>
<keyword evidence="2" id="KW-1185">Reference proteome</keyword>
<dbReference type="PaxDb" id="226186-BT_2555"/>
<dbReference type="PATRIC" id="fig|226186.12.peg.2606"/>
<name>Q8A4P2_BACTN</name>
<dbReference type="HOGENOM" id="CLU_191239_0_0_10"/>
<reference evidence="1 2" key="2">
    <citation type="journal article" date="2009" name="Proc. Natl. Acad. Sci. U.S.A.">
        <title>Characterizing a model human gut microbiota composed of members of its two dominant bacterial phyla.</title>
        <authorList>
            <person name="Mahowald M.A."/>
            <person name="Rey F.E."/>
            <person name="Seedorf H."/>
            <person name="Turnbaugh P.J."/>
            <person name="Fulton R.S."/>
            <person name="Wollam A."/>
            <person name="Shah N."/>
            <person name="Wang C."/>
            <person name="Magrini V."/>
            <person name="Wilson R.K."/>
            <person name="Cantarel B.L."/>
            <person name="Coutinho P.M."/>
            <person name="Henrissat B."/>
            <person name="Crock L.W."/>
            <person name="Russell A."/>
            <person name="Verberkmoes N.C."/>
            <person name="Hettich R.L."/>
            <person name="Gordon J.I."/>
        </authorList>
    </citation>
    <scope>NUCLEOTIDE SEQUENCE [LARGE SCALE GENOMIC DNA]</scope>
    <source>
        <strain evidence="2">ATCC 29148 / DSM 2079 / JCM 5827 / CCUG 10774 / NCTC 10582 / VPI-5482 / E50</strain>
    </source>
</reference>
<dbReference type="Proteomes" id="UP000001414">
    <property type="component" value="Chromosome"/>
</dbReference>
<proteinExistence type="predicted"/>
<dbReference type="GeneID" id="60923727"/>
<dbReference type="InParanoid" id="Q8A4P2"/>
<dbReference type="STRING" id="226186.BT_2555"/>
<dbReference type="eggNOG" id="ENOG5030YEW">
    <property type="taxonomic scope" value="Bacteria"/>
</dbReference>
<gene>
    <name evidence="1" type="ordered locus">BT_2555</name>
</gene>